<dbReference type="Pfam" id="PF13222">
    <property type="entry name" value="DUF4030"/>
    <property type="match status" value="1"/>
</dbReference>
<feature type="transmembrane region" description="Helical" evidence="1">
    <location>
        <begin position="52"/>
        <end position="73"/>
    </location>
</feature>
<evidence type="ECO:0000313" key="4">
    <source>
        <dbReference type="Proteomes" id="UP000204391"/>
    </source>
</evidence>
<accession>A0A221MAZ0</accession>
<sequence>MNNKIKQELEKIEIPDELHNRAKLGVEKAKMEKEGHNSTGKKKKKWSIGKKFTYFGSAAVLLFGLLFGSAFIFPSMASVLAKVPFLSTIFESEPAVSTVSEELRDKGYKISGVSFRVKNKTMTISVDGSDEYYEDVKDEIKDIAKDILQSKHYDAYNLKVDKYKPFVPDVSEETKKRMEESDILLTAIRQSLEKHDYKVLSYGIRNNKFEEFITLDIPDTESRVEEIKELIHQVVQEKDLGEFPIKVNEINMERRAQESRWMPVINTIFEGLLAKEEYKVIGEGYSFYPLPLRIEIRTSIHSTDSDAQELGNKIEDTIDNFIETEAASKAVQGDPYRVEVLSKDKKKIN</sequence>
<organism evidence="3 4">
    <name type="scientific">Virgibacillus necropolis</name>
    <dbReference type="NCBI Taxonomy" id="163877"/>
    <lineage>
        <taxon>Bacteria</taxon>
        <taxon>Bacillati</taxon>
        <taxon>Bacillota</taxon>
        <taxon>Bacilli</taxon>
        <taxon>Bacillales</taxon>
        <taxon>Bacillaceae</taxon>
        <taxon>Virgibacillus</taxon>
    </lineage>
</organism>
<dbReference type="AlphaFoldDB" id="A0A221MAZ0"/>
<dbReference type="Pfam" id="PF13786">
    <property type="entry name" value="DUF4179"/>
    <property type="match status" value="1"/>
</dbReference>
<keyword evidence="1" id="KW-0812">Transmembrane</keyword>
<dbReference type="RefSeq" id="WP_089531633.1">
    <property type="nucleotide sequence ID" value="NZ_CP022437.1"/>
</dbReference>
<feature type="domain" description="DUF4179" evidence="2">
    <location>
        <begin position="50"/>
        <end position="126"/>
    </location>
</feature>
<dbReference type="OrthoDB" id="2455196at2"/>
<dbReference type="KEGG" id="vne:CFK40_07015"/>
<dbReference type="InterPro" id="IPR025436">
    <property type="entry name" value="DUF4179"/>
</dbReference>
<reference evidence="3 4" key="1">
    <citation type="journal article" date="2003" name="Int. J. Syst. Evol. Microbiol.">
        <title>Virgibacillus carmonensis sp. nov., Virgibacillus necropolis sp. nov. and Virgibacillus picturae sp. nov., three novel species isolated from deteriorated mural paintings, transfer of the species of the genus salibacillus to Virgibacillus, as Virgibacillus marismortui comb. nov. and Virgibacillus salexigens comb. nov., and emended description of the genus Virgibacillus.</title>
        <authorList>
            <person name="Heyrman J."/>
            <person name="Logan N.A."/>
            <person name="Busse H.J."/>
            <person name="Balcaen A."/>
            <person name="Lebbe L."/>
            <person name="Rodriguez-Diaz M."/>
            <person name="Swings J."/>
            <person name="De Vos P."/>
        </authorList>
    </citation>
    <scope>NUCLEOTIDE SEQUENCE [LARGE SCALE GENOMIC DNA]</scope>
    <source>
        <strain evidence="3 4">LMG 19488</strain>
    </source>
</reference>
<dbReference type="Proteomes" id="UP000204391">
    <property type="component" value="Chromosome"/>
</dbReference>
<keyword evidence="4" id="KW-1185">Reference proteome</keyword>
<name>A0A221MAZ0_9BACI</name>
<evidence type="ECO:0000259" key="2">
    <source>
        <dbReference type="Pfam" id="PF13786"/>
    </source>
</evidence>
<gene>
    <name evidence="3" type="ORF">CFK40_07015</name>
</gene>
<dbReference type="EMBL" id="CP022437">
    <property type="protein sequence ID" value="ASN04782.1"/>
    <property type="molecule type" value="Genomic_DNA"/>
</dbReference>
<protein>
    <recommendedName>
        <fullName evidence="2">DUF4179 domain-containing protein</fullName>
    </recommendedName>
</protein>
<keyword evidence="1" id="KW-0472">Membrane</keyword>
<evidence type="ECO:0000256" key="1">
    <source>
        <dbReference type="SAM" id="Phobius"/>
    </source>
</evidence>
<dbReference type="InterPro" id="IPR025108">
    <property type="entry name" value="DUF4030"/>
</dbReference>
<proteinExistence type="predicted"/>
<evidence type="ECO:0000313" key="3">
    <source>
        <dbReference type="EMBL" id="ASN04782.1"/>
    </source>
</evidence>
<keyword evidence="1" id="KW-1133">Transmembrane helix</keyword>